<evidence type="ECO:0000256" key="7">
    <source>
        <dbReference type="ARBA" id="ARBA00023136"/>
    </source>
</evidence>
<evidence type="ECO:0000256" key="5">
    <source>
        <dbReference type="ARBA" id="ARBA00022692"/>
    </source>
</evidence>
<keyword evidence="10" id="KW-1185">Reference proteome</keyword>
<dbReference type="GO" id="GO:0034257">
    <property type="term" value="F:nicotinamide riboside transmembrane transporter activity"/>
    <property type="evidence" value="ECO:0007669"/>
    <property type="project" value="InterPro"/>
</dbReference>
<dbReference type="PANTHER" id="PTHR36122:SF2">
    <property type="entry name" value="NICOTINAMIDE RIBOSIDE TRANSPORTER PNUC"/>
    <property type="match status" value="1"/>
</dbReference>
<dbReference type="PANTHER" id="PTHR36122">
    <property type="entry name" value="NICOTINAMIDE RIBOSIDE TRANSPORTER PNUC"/>
    <property type="match status" value="1"/>
</dbReference>
<feature type="transmembrane region" description="Helical" evidence="8">
    <location>
        <begin position="193"/>
        <end position="212"/>
    </location>
</feature>
<dbReference type="EMBL" id="PZZP01000001">
    <property type="protein sequence ID" value="PTM58057.1"/>
    <property type="molecule type" value="Genomic_DNA"/>
</dbReference>
<feature type="transmembrane region" description="Helical" evidence="8">
    <location>
        <begin position="32"/>
        <end position="49"/>
    </location>
</feature>
<feature type="transmembrane region" description="Helical" evidence="8">
    <location>
        <begin position="168"/>
        <end position="187"/>
    </location>
</feature>
<evidence type="ECO:0000256" key="8">
    <source>
        <dbReference type="SAM" id="Phobius"/>
    </source>
</evidence>
<keyword evidence="4" id="KW-1003">Cell membrane</keyword>
<keyword evidence="6 8" id="KW-1133">Transmembrane helix</keyword>
<keyword evidence="7 8" id="KW-0472">Membrane</keyword>
<proteinExistence type="inferred from homology"/>
<evidence type="ECO:0000313" key="10">
    <source>
        <dbReference type="Proteomes" id="UP000241639"/>
    </source>
</evidence>
<dbReference type="Pfam" id="PF04973">
    <property type="entry name" value="NMN_transporter"/>
    <property type="match status" value="1"/>
</dbReference>
<evidence type="ECO:0000256" key="2">
    <source>
        <dbReference type="ARBA" id="ARBA00006669"/>
    </source>
</evidence>
<evidence type="ECO:0000313" key="9">
    <source>
        <dbReference type="EMBL" id="PTM58057.1"/>
    </source>
</evidence>
<name>A0A2T4Z841_9BACL</name>
<comment type="caution">
    <text evidence="9">The sequence shown here is derived from an EMBL/GenBank/DDBJ whole genome shotgun (WGS) entry which is preliminary data.</text>
</comment>
<comment type="subcellular location">
    <subcellularLocation>
        <location evidence="1">Cell membrane</location>
        <topology evidence="1">Multi-pass membrane protein</topology>
    </subcellularLocation>
</comment>
<feature type="transmembrane region" description="Helical" evidence="8">
    <location>
        <begin position="79"/>
        <end position="97"/>
    </location>
</feature>
<organism evidence="9 10">
    <name type="scientific">Desmospora activa DSM 45169</name>
    <dbReference type="NCBI Taxonomy" id="1121389"/>
    <lineage>
        <taxon>Bacteria</taxon>
        <taxon>Bacillati</taxon>
        <taxon>Bacillota</taxon>
        <taxon>Bacilli</taxon>
        <taxon>Bacillales</taxon>
        <taxon>Thermoactinomycetaceae</taxon>
        <taxon>Desmospora</taxon>
    </lineage>
</organism>
<feature type="transmembrane region" description="Helical" evidence="8">
    <location>
        <begin position="56"/>
        <end position="73"/>
    </location>
</feature>
<dbReference type="Proteomes" id="UP000241639">
    <property type="component" value="Unassembled WGS sequence"/>
</dbReference>
<accession>A0A2T4Z841</accession>
<gene>
    <name evidence="9" type="ORF">C8J48_0629</name>
</gene>
<sequence length="235" mass="26842">MRLHRWRPFELIWLLSFSLISVALSIWWQDSLFGLTVFFTGVVCVVLAAKGSIWTYGFGVYNTLGYAWISYVGGLYGEMMLNAFFFFPMQIVGWLLWRNRMTQTAVKMRRLSWQGMLLLFVGCGIAVIAYGWWLSTLPGQHTPYLDAVTNVLSVIAMILMVLRFREQWALWIVINGVAITMWSLRLIDGSPDAGTMVVMWSAYLVNSVYGWIRWSKGAREGEPPVNKEEKAVGEG</sequence>
<feature type="transmembrane region" description="Helical" evidence="8">
    <location>
        <begin position="9"/>
        <end position="26"/>
    </location>
</feature>
<evidence type="ECO:0000256" key="1">
    <source>
        <dbReference type="ARBA" id="ARBA00004651"/>
    </source>
</evidence>
<feature type="transmembrane region" description="Helical" evidence="8">
    <location>
        <begin position="117"/>
        <end position="135"/>
    </location>
</feature>
<keyword evidence="5 8" id="KW-0812">Transmembrane</keyword>
<dbReference type="GO" id="GO:0005886">
    <property type="term" value="C:plasma membrane"/>
    <property type="evidence" value="ECO:0007669"/>
    <property type="project" value="UniProtKB-SubCell"/>
</dbReference>
<dbReference type="InterPro" id="IPR006419">
    <property type="entry name" value="NMN_transpt_PnuC"/>
</dbReference>
<feature type="transmembrane region" description="Helical" evidence="8">
    <location>
        <begin position="141"/>
        <end position="161"/>
    </location>
</feature>
<keyword evidence="3" id="KW-0813">Transport</keyword>
<evidence type="ECO:0000256" key="6">
    <source>
        <dbReference type="ARBA" id="ARBA00022989"/>
    </source>
</evidence>
<reference evidence="9 10" key="1">
    <citation type="submission" date="2018-04" db="EMBL/GenBank/DDBJ databases">
        <title>Genomic Encyclopedia of Archaeal and Bacterial Type Strains, Phase II (KMG-II): from individual species to whole genera.</title>
        <authorList>
            <person name="Goeker M."/>
        </authorList>
    </citation>
    <scope>NUCLEOTIDE SEQUENCE [LARGE SCALE GENOMIC DNA]</scope>
    <source>
        <strain evidence="9 10">DSM 45169</strain>
    </source>
</reference>
<dbReference type="NCBIfam" id="TIGR01528">
    <property type="entry name" value="NMN_trans_PnuC"/>
    <property type="match status" value="1"/>
</dbReference>
<comment type="similarity">
    <text evidence="2">Belongs to the nicotinamide ribonucleoside (NR) uptake permease (TC 4.B.1) family.</text>
</comment>
<dbReference type="AlphaFoldDB" id="A0A2T4Z841"/>
<dbReference type="RefSeq" id="WP_107724913.1">
    <property type="nucleotide sequence ID" value="NZ_PZZP01000001.1"/>
</dbReference>
<protein>
    <submittedName>
        <fullName evidence="9">Nicotinamide mononucleotide transporter</fullName>
    </submittedName>
</protein>
<evidence type="ECO:0000256" key="4">
    <source>
        <dbReference type="ARBA" id="ARBA00022475"/>
    </source>
</evidence>
<evidence type="ECO:0000256" key="3">
    <source>
        <dbReference type="ARBA" id="ARBA00022448"/>
    </source>
</evidence>
<dbReference type="OrthoDB" id="9791248at2"/>